<organism evidence="1 3">
    <name type="scientific">Venturia inaequalis</name>
    <name type="common">Apple scab fungus</name>
    <dbReference type="NCBI Taxonomy" id="5025"/>
    <lineage>
        <taxon>Eukaryota</taxon>
        <taxon>Fungi</taxon>
        <taxon>Dikarya</taxon>
        <taxon>Ascomycota</taxon>
        <taxon>Pezizomycotina</taxon>
        <taxon>Dothideomycetes</taxon>
        <taxon>Pleosporomycetidae</taxon>
        <taxon>Venturiales</taxon>
        <taxon>Venturiaceae</taxon>
        <taxon>Venturia</taxon>
    </lineage>
</organism>
<name>A0A8H3YV45_VENIN</name>
<proteinExistence type="predicted"/>
<accession>A0A8H3YV45</accession>
<comment type="caution">
    <text evidence="1">The sequence shown here is derived from an EMBL/GenBank/DDBJ whole genome shotgun (WGS) entry which is preliminary data.</text>
</comment>
<evidence type="ECO:0000313" key="1">
    <source>
        <dbReference type="EMBL" id="KAE9974724.1"/>
    </source>
</evidence>
<dbReference type="EMBL" id="WNWR01000011">
    <property type="protein sequence ID" value="KAE9994205.1"/>
    <property type="molecule type" value="Genomic_DNA"/>
</dbReference>
<dbReference type="Proteomes" id="UP000447873">
    <property type="component" value="Unassembled WGS sequence"/>
</dbReference>
<protein>
    <submittedName>
        <fullName evidence="1">Uncharacterized protein</fullName>
    </submittedName>
</protein>
<dbReference type="AlphaFoldDB" id="A0A8H3YV45"/>
<evidence type="ECO:0000313" key="4">
    <source>
        <dbReference type="Proteomes" id="UP000490939"/>
    </source>
</evidence>
<dbReference type="Proteomes" id="UP000490939">
    <property type="component" value="Unassembled WGS sequence"/>
</dbReference>
<reference evidence="1 3" key="1">
    <citation type="submission" date="2018-12" db="EMBL/GenBank/DDBJ databases">
        <title>Venturia inaequalis Genome Resource.</title>
        <authorList>
            <person name="Lichtner F.J."/>
        </authorList>
    </citation>
    <scope>NUCLEOTIDE SEQUENCE [LARGE SCALE GENOMIC DNA]</scope>
    <source>
        <strain evidence="1 3">120213</strain>
        <strain evidence="2 4">DMI_063113</strain>
    </source>
</reference>
<evidence type="ECO:0000313" key="3">
    <source>
        <dbReference type="Proteomes" id="UP000447873"/>
    </source>
</evidence>
<dbReference type="EMBL" id="WNWS01000211">
    <property type="protein sequence ID" value="KAE9974724.1"/>
    <property type="molecule type" value="Genomic_DNA"/>
</dbReference>
<sequence>MAKLQRKIHCLGIQITILAIEIRIRDCKTTARAVLRSVISAVRQGSSCNNQNQRAHSPTEKVALLHEQIHPSKRYVVQEAKSIEAKRCKLAQLARKQDHYATLLLTTEEVRNHTRNEIARYRATGSRPKSMPSKTGRAGSALLQSSIRNCMSPSEIIVLYEDEVEKARGMGGHLDRRRVCKDDCGECRKYRMDRCWWCP</sequence>
<evidence type="ECO:0000313" key="2">
    <source>
        <dbReference type="EMBL" id="KAE9994205.1"/>
    </source>
</evidence>
<gene>
    <name evidence="2" type="ORF">EG327_000487</name>
    <name evidence="1" type="ORF">EG328_003681</name>
</gene>
<keyword evidence="4" id="KW-1185">Reference proteome</keyword>